<dbReference type="InterPro" id="IPR036390">
    <property type="entry name" value="WH_DNA-bd_sf"/>
</dbReference>
<name>A0AAQ3QA08_9LILI</name>
<dbReference type="PROSITE" id="PS50250">
    <property type="entry name" value="PCI"/>
    <property type="match status" value="1"/>
</dbReference>
<evidence type="ECO:0000256" key="8">
    <source>
        <dbReference type="SAM" id="Phobius"/>
    </source>
</evidence>
<gene>
    <name evidence="10" type="ORF">Cni_G10563</name>
</gene>
<reference evidence="10 11" key="1">
    <citation type="submission" date="2023-10" db="EMBL/GenBank/DDBJ databases">
        <title>Chromosome-scale genome assembly provides insights into flower coloration mechanisms of Canna indica.</title>
        <authorList>
            <person name="Li C."/>
        </authorList>
    </citation>
    <scope>NUCLEOTIDE SEQUENCE [LARGE SCALE GENOMIC DNA]</scope>
    <source>
        <tissue evidence="10">Flower</tissue>
    </source>
</reference>
<accession>A0AAQ3QA08</accession>
<protein>
    <recommendedName>
        <fullName evidence="4">COP9 signalosome complex subunit 2</fullName>
    </recommendedName>
</protein>
<keyword evidence="6" id="KW-0736">Signalosome</keyword>
<evidence type="ECO:0000256" key="6">
    <source>
        <dbReference type="ARBA" id="ARBA00022790"/>
    </source>
</evidence>
<evidence type="ECO:0000256" key="4">
    <source>
        <dbReference type="ARBA" id="ARBA00014879"/>
    </source>
</evidence>
<dbReference type="EMBL" id="CP136892">
    <property type="protein sequence ID" value="WOL01846.1"/>
    <property type="molecule type" value="Genomic_DNA"/>
</dbReference>
<feature type="transmembrane region" description="Helical" evidence="8">
    <location>
        <begin position="38"/>
        <end position="58"/>
    </location>
</feature>
<organism evidence="10 11">
    <name type="scientific">Canna indica</name>
    <name type="common">Indian-shot</name>
    <dbReference type="NCBI Taxonomy" id="4628"/>
    <lineage>
        <taxon>Eukaryota</taxon>
        <taxon>Viridiplantae</taxon>
        <taxon>Streptophyta</taxon>
        <taxon>Embryophyta</taxon>
        <taxon>Tracheophyta</taxon>
        <taxon>Spermatophyta</taxon>
        <taxon>Magnoliopsida</taxon>
        <taxon>Liliopsida</taxon>
        <taxon>Zingiberales</taxon>
        <taxon>Cannaceae</taxon>
        <taxon>Canna</taxon>
    </lineage>
</organism>
<dbReference type="SMART" id="SM00753">
    <property type="entry name" value="PAM"/>
    <property type="match status" value="1"/>
</dbReference>
<evidence type="ECO:0000259" key="9">
    <source>
        <dbReference type="PROSITE" id="PS50250"/>
    </source>
</evidence>
<dbReference type="GO" id="GO:0005737">
    <property type="term" value="C:cytoplasm"/>
    <property type="evidence" value="ECO:0007669"/>
    <property type="project" value="UniProtKB-SubCell"/>
</dbReference>
<feature type="transmembrane region" description="Helical" evidence="8">
    <location>
        <begin position="79"/>
        <end position="97"/>
    </location>
</feature>
<keyword evidence="7" id="KW-0539">Nucleus</keyword>
<keyword evidence="8" id="KW-1133">Transmembrane helix</keyword>
<evidence type="ECO:0000313" key="10">
    <source>
        <dbReference type="EMBL" id="WOL01846.1"/>
    </source>
</evidence>
<dbReference type="InterPro" id="IPR000717">
    <property type="entry name" value="PCI_dom"/>
</dbReference>
<keyword evidence="5" id="KW-0963">Cytoplasm</keyword>
<evidence type="ECO:0000256" key="7">
    <source>
        <dbReference type="ARBA" id="ARBA00023242"/>
    </source>
</evidence>
<dbReference type="Pfam" id="PF25983">
    <property type="entry name" value="COPS2_C"/>
    <property type="match status" value="1"/>
</dbReference>
<feature type="domain" description="PCI" evidence="9">
    <location>
        <begin position="430"/>
        <end position="599"/>
    </location>
</feature>
<dbReference type="Gene3D" id="1.25.40.570">
    <property type="match status" value="1"/>
</dbReference>
<dbReference type="AlphaFoldDB" id="A0AAQ3QA08"/>
<dbReference type="Proteomes" id="UP001327560">
    <property type="component" value="Chromosome 3"/>
</dbReference>
<evidence type="ECO:0000256" key="5">
    <source>
        <dbReference type="ARBA" id="ARBA00022490"/>
    </source>
</evidence>
<evidence type="ECO:0000313" key="11">
    <source>
        <dbReference type="Proteomes" id="UP001327560"/>
    </source>
</evidence>
<keyword evidence="11" id="KW-1185">Reference proteome</keyword>
<comment type="subcellular location">
    <subcellularLocation>
        <location evidence="2">Cytoplasm</location>
    </subcellularLocation>
    <subcellularLocation>
        <location evidence="1">Nucleus</location>
    </subcellularLocation>
</comment>
<keyword evidence="8" id="KW-0472">Membrane</keyword>
<dbReference type="SUPFAM" id="SSF46785">
    <property type="entry name" value="Winged helix' DNA-binding domain"/>
    <property type="match status" value="1"/>
</dbReference>
<comment type="similarity">
    <text evidence="3">Belongs to the CSN2 family.</text>
</comment>
<dbReference type="Pfam" id="PF01399">
    <property type="entry name" value="PCI"/>
    <property type="match status" value="1"/>
</dbReference>
<keyword evidence="8" id="KW-0812">Transmembrane</keyword>
<evidence type="ECO:0000256" key="3">
    <source>
        <dbReference type="ARBA" id="ARBA00009318"/>
    </source>
</evidence>
<sequence>MTRACVHHSCRQPLSVVLHVRLSPSLLLSAYLHCSRHQLFSCLPILLLPPLFLVLHRNRCASKLRKSSFRRSSSAQSKLYFGFEALAYLGFLILGYVPGGEKEEDECVMVAGMVYSPIEERFILTLLVEWDSNAGFFSSGSALLFASEILCGLSRFASNLPILLRTLVVPLQSKFGILASGRRRSGTMGSDADMEDYGFEYSDEEPEEQDVDIENQYYNSKGLVETDPEEALSGFAEVVRMEPEKAEWGFKALKQTVKLYYRLGKYKEMMAAYREMLTYIKSAVTRNYSEKCINNIMDFVSGSANQNFGLLQEFYEMTLKALEEAKNERLWFKTNLKLCTIWFDMHEYGRMNKILKELHKSCQREDGTDDQKKGTQLLEVYAIEIQMYTQTKNNKKLKQLYQKALSIKSAIPHPRIMGIIHECGGKMHMAERQWAEAATDFFEAFKNYDEAGNQRRIQCLKYLVLANMLMESEVNPFDGQEAKPYKNDPEILAMTNLIAAYQRNEILEFEKILKSNRRTIMDDPFIRNYIEDLLKNIRTQVLLKLIKPYTRIRIPFISKELNVPEKDVEQLLVSLILDNRIQGHIDQVNRLLERSDSSKGMKKYAAIDKWNAQLRSLYQTVSNRVG</sequence>
<dbReference type="FunFam" id="1.25.40.570:FF:000011">
    <property type="entry name" value="COP9 signalosome complex subunit 2"/>
    <property type="match status" value="1"/>
</dbReference>
<dbReference type="InterPro" id="IPR058796">
    <property type="entry name" value="COPS2_C"/>
</dbReference>
<dbReference type="GO" id="GO:0008180">
    <property type="term" value="C:COP9 signalosome"/>
    <property type="evidence" value="ECO:0007669"/>
    <property type="project" value="UniProtKB-KW"/>
</dbReference>
<evidence type="ECO:0000256" key="1">
    <source>
        <dbReference type="ARBA" id="ARBA00004123"/>
    </source>
</evidence>
<dbReference type="InterPro" id="IPR050871">
    <property type="entry name" value="26S_Proteasome/COP9_Components"/>
</dbReference>
<proteinExistence type="inferred from homology"/>
<dbReference type="SMART" id="SM00088">
    <property type="entry name" value="PINT"/>
    <property type="match status" value="1"/>
</dbReference>
<dbReference type="PANTHER" id="PTHR10678">
    <property type="entry name" value="26S PROTEASOME NON-ATPASE REGULATORY SUBUNIT 11/COP9 SIGNALOSOME COMPLEX SUBUNIT 2"/>
    <property type="match status" value="1"/>
</dbReference>
<evidence type="ECO:0000256" key="2">
    <source>
        <dbReference type="ARBA" id="ARBA00004496"/>
    </source>
</evidence>